<comment type="caution">
    <text evidence="2">The sequence shown here is derived from an EMBL/GenBank/DDBJ whole genome shotgun (WGS) entry which is preliminary data.</text>
</comment>
<feature type="compositionally biased region" description="Basic and acidic residues" evidence="1">
    <location>
        <begin position="81"/>
        <end position="99"/>
    </location>
</feature>
<evidence type="ECO:0000313" key="3">
    <source>
        <dbReference type="Proteomes" id="UP000824540"/>
    </source>
</evidence>
<keyword evidence="3" id="KW-1185">Reference proteome</keyword>
<proteinExistence type="predicted"/>
<sequence>CSKKESSISSGSLPLLRKTSSLNDLSAINSDTEGDAGDPFSDSDNGGGYSPEPDRRRADSGRLAGSPLSSLSDAPQLKSGEPADRRTGNHKDKALKDLKTMNNREGALGSDDENDYDDDFNSASHRSDNSRSELSIGEEIEEVSIEGPDGSDKPEDITLDLSVSQLSQSADYMEDVA</sequence>
<dbReference type="OrthoDB" id="2160638at2759"/>
<feature type="region of interest" description="Disordered" evidence="1">
    <location>
        <begin position="1"/>
        <end position="177"/>
    </location>
</feature>
<protein>
    <submittedName>
        <fullName evidence="2">Uncharacterized protein</fullName>
    </submittedName>
</protein>
<evidence type="ECO:0000313" key="2">
    <source>
        <dbReference type="EMBL" id="KAG9347348.1"/>
    </source>
</evidence>
<feature type="compositionally biased region" description="Polar residues" evidence="1">
    <location>
        <begin position="18"/>
        <end position="31"/>
    </location>
</feature>
<reference evidence="2" key="1">
    <citation type="thesis" date="2021" institute="BYU ScholarsArchive" country="Provo, UT, USA">
        <title>Applications of and Algorithms for Genome Assembly and Genomic Analyses with an Emphasis on Marine Teleosts.</title>
        <authorList>
            <person name="Pickett B.D."/>
        </authorList>
    </citation>
    <scope>NUCLEOTIDE SEQUENCE</scope>
    <source>
        <strain evidence="2">HI-2016</strain>
    </source>
</reference>
<feature type="compositionally biased region" description="Acidic residues" evidence="1">
    <location>
        <begin position="110"/>
        <end position="120"/>
    </location>
</feature>
<dbReference type="Proteomes" id="UP000824540">
    <property type="component" value="Unassembled WGS sequence"/>
</dbReference>
<feature type="compositionally biased region" description="Polar residues" evidence="1">
    <location>
        <begin position="161"/>
        <end position="170"/>
    </location>
</feature>
<dbReference type="AlphaFoldDB" id="A0A8T2PCW5"/>
<feature type="non-terminal residue" evidence="2">
    <location>
        <position position="177"/>
    </location>
</feature>
<name>A0A8T2PCW5_9TELE</name>
<gene>
    <name evidence="2" type="ORF">JZ751_004915</name>
</gene>
<dbReference type="EMBL" id="JAFBMS010000013">
    <property type="protein sequence ID" value="KAG9347348.1"/>
    <property type="molecule type" value="Genomic_DNA"/>
</dbReference>
<evidence type="ECO:0000256" key="1">
    <source>
        <dbReference type="SAM" id="MobiDB-lite"/>
    </source>
</evidence>
<accession>A0A8T2PCW5</accession>
<organism evidence="2 3">
    <name type="scientific">Albula glossodonta</name>
    <name type="common">roundjaw bonefish</name>
    <dbReference type="NCBI Taxonomy" id="121402"/>
    <lineage>
        <taxon>Eukaryota</taxon>
        <taxon>Metazoa</taxon>
        <taxon>Chordata</taxon>
        <taxon>Craniata</taxon>
        <taxon>Vertebrata</taxon>
        <taxon>Euteleostomi</taxon>
        <taxon>Actinopterygii</taxon>
        <taxon>Neopterygii</taxon>
        <taxon>Teleostei</taxon>
        <taxon>Albuliformes</taxon>
        <taxon>Albulidae</taxon>
        <taxon>Albula</taxon>
    </lineage>
</organism>